<dbReference type="Proteomes" id="UP000204242">
    <property type="component" value="Genome"/>
</dbReference>
<dbReference type="RefSeq" id="YP_001031261.1">
    <property type="nucleotide sequence ID" value="NC_008966.1"/>
</dbReference>
<accession>A2Q0E8</accession>
<evidence type="ECO:0000313" key="2">
    <source>
        <dbReference type="EMBL" id="BAF45663.1"/>
    </source>
</evidence>
<feature type="transmembrane region" description="Helical" evidence="1">
    <location>
        <begin position="64"/>
        <end position="91"/>
    </location>
</feature>
<protein>
    <submittedName>
        <fullName evidence="2">B13.3</fullName>
    </submittedName>
</protein>
<feature type="transmembrane region" description="Helical" evidence="1">
    <location>
        <begin position="36"/>
        <end position="57"/>
    </location>
</feature>
<reference evidence="2 3" key="1">
    <citation type="journal article" date="2007" name="Virology">
        <title>Shared and species-specific features among ichnovirus genomes.</title>
        <authorList>
            <person name="Tanaka K."/>
            <person name="Lapointe R."/>
            <person name="Barney W.E."/>
            <person name="Makkay A.M."/>
            <person name="Stoltz D."/>
            <person name="Cusson M."/>
            <person name="Webb B.A."/>
        </authorList>
    </citation>
    <scope>NUCLEOTIDE SEQUENCE [LARGE SCALE GENOMIC DNA]</scope>
</reference>
<keyword evidence="1" id="KW-0812">Transmembrane</keyword>
<dbReference type="EMBL" id="AB291175">
    <property type="protein sequence ID" value="BAF45663.1"/>
    <property type="molecule type" value="Genomic_DNA"/>
</dbReference>
<keyword evidence="1" id="KW-1133">Transmembrane helix</keyword>
<dbReference type="GeneID" id="5076310"/>
<evidence type="ECO:0000313" key="3">
    <source>
        <dbReference type="Proteomes" id="UP000204242"/>
    </source>
</evidence>
<proteinExistence type="predicted"/>
<keyword evidence="1" id="KW-0472">Membrane</keyword>
<dbReference type="KEGG" id="vg:5076310"/>
<name>A2Q0E8_9VIRU</name>
<evidence type="ECO:0000256" key="1">
    <source>
        <dbReference type="SAM" id="Phobius"/>
    </source>
</evidence>
<sequence>MVEEAQPSLFEVRSRDCNRDSCHRRSLSPMCSSSSFSGMSLGCFELFSSSFFPLATFSRMFLRFFFLSAKLIAPMLLVSPTLLISPALLILPTLFHSSPKLLYSSPIRLLLLLLFF</sequence>
<organism evidence="2 3">
    <name type="scientific">Ichnoviriform fugitivi</name>
    <dbReference type="NCBI Taxonomy" id="265522"/>
    <lineage>
        <taxon>Viruses</taxon>
        <taxon>Viruses incertae sedis</taxon>
        <taxon>Polydnaviriformidae</taxon>
        <taxon>Ichnoviriform</taxon>
    </lineage>
</organism>